<feature type="compositionally biased region" description="Basic and acidic residues" evidence="1">
    <location>
        <begin position="1"/>
        <end position="16"/>
    </location>
</feature>
<sequence length="364" mass="42330">MARLDDLLPELKDDTSAQKLPNGNEPRILTGKKRRAWLVDSYEDKSSIQKKESINPVHKPESPSRVSMIDTLPPKGSMNRVYKPKLLCFADLRSNPLQLFRYLYELTQSAGEDYKTPRVKLRDMMLYINISKDSARTALRFLLKQKFIERIEFQPGHLGWSRYQLNENICNELEREVLKGSIKPFEITKNKAIETSTLSITDLLDNWEDVDISPLEYIGFNKKHLLQIKNKSTPDVVQESINHFAYSLKYNAKTKEYPNPLATLITVLKRGEAWLEPNYQSPQELAQLKVIEAKKAELERKKAIEEELYKIAFDEWQQDLSKEELDSLAPDGRKKGDPTPPAAKLSIYFKEKIWPEKRKNYNLK</sequence>
<protein>
    <submittedName>
        <fullName evidence="2">Uncharacterized protein</fullName>
    </submittedName>
</protein>
<dbReference type="OrthoDB" id="5652674at2"/>
<name>A0A378K9Z0_9GAMM</name>
<feature type="region of interest" description="Disordered" evidence="1">
    <location>
        <begin position="1"/>
        <end position="27"/>
    </location>
</feature>
<dbReference type="AlphaFoldDB" id="A0A378K9Z0"/>
<feature type="compositionally biased region" description="Basic and acidic residues" evidence="1">
    <location>
        <begin position="324"/>
        <end position="337"/>
    </location>
</feature>
<accession>A0A378K9Z0</accession>
<feature type="compositionally biased region" description="Basic and acidic residues" evidence="1">
    <location>
        <begin position="49"/>
        <end position="62"/>
    </location>
</feature>
<proteinExistence type="predicted"/>
<gene>
    <name evidence="2" type="ORF">NCTC13316_03400</name>
</gene>
<reference evidence="2 3" key="1">
    <citation type="submission" date="2018-06" db="EMBL/GenBank/DDBJ databases">
        <authorList>
            <consortium name="Pathogen Informatics"/>
            <person name="Doyle S."/>
        </authorList>
    </citation>
    <scope>NUCLEOTIDE SEQUENCE [LARGE SCALE GENOMIC DNA]</scope>
    <source>
        <strain evidence="2 3">NCTC13316</strain>
    </source>
</reference>
<evidence type="ECO:0000313" key="2">
    <source>
        <dbReference type="EMBL" id="STX81527.1"/>
    </source>
</evidence>
<feature type="region of interest" description="Disordered" evidence="1">
    <location>
        <begin position="324"/>
        <end position="343"/>
    </location>
</feature>
<dbReference type="Proteomes" id="UP000254794">
    <property type="component" value="Unassembled WGS sequence"/>
</dbReference>
<evidence type="ECO:0000256" key="1">
    <source>
        <dbReference type="SAM" id="MobiDB-lite"/>
    </source>
</evidence>
<keyword evidence="3" id="KW-1185">Reference proteome</keyword>
<organism evidence="2 3">
    <name type="scientific">Legionella busanensis</name>
    <dbReference type="NCBI Taxonomy" id="190655"/>
    <lineage>
        <taxon>Bacteria</taxon>
        <taxon>Pseudomonadati</taxon>
        <taxon>Pseudomonadota</taxon>
        <taxon>Gammaproteobacteria</taxon>
        <taxon>Legionellales</taxon>
        <taxon>Legionellaceae</taxon>
        <taxon>Legionella</taxon>
    </lineage>
</organism>
<dbReference type="EMBL" id="UGOD01000005">
    <property type="protein sequence ID" value="STX81527.1"/>
    <property type="molecule type" value="Genomic_DNA"/>
</dbReference>
<evidence type="ECO:0000313" key="3">
    <source>
        <dbReference type="Proteomes" id="UP000254794"/>
    </source>
</evidence>
<feature type="region of interest" description="Disordered" evidence="1">
    <location>
        <begin position="49"/>
        <end position="70"/>
    </location>
</feature>
<dbReference type="RefSeq" id="WP_115332896.1">
    <property type="nucleotide sequence ID" value="NZ_CAAAHP010000008.1"/>
</dbReference>